<evidence type="ECO:0000313" key="6">
    <source>
        <dbReference type="EMBL" id="CCF57051.1"/>
    </source>
</evidence>
<dbReference type="GeneID" id="13884971"/>
<protein>
    <submittedName>
        <fullName evidence="6">Uncharacterized protein</fullName>
    </submittedName>
</protein>
<dbReference type="InParanoid" id="H2ARQ1"/>
<feature type="domain" description="Myb-like" evidence="4">
    <location>
        <begin position="318"/>
        <end position="374"/>
    </location>
</feature>
<dbReference type="Gene3D" id="1.10.10.60">
    <property type="entry name" value="Homeodomain-like"/>
    <property type="match status" value="2"/>
</dbReference>
<feature type="domain" description="HTH myb-type" evidence="5">
    <location>
        <begin position="271"/>
        <end position="318"/>
    </location>
</feature>
<dbReference type="GO" id="GO:0003700">
    <property type="term" value="F:DNA-binding transcription factor activity"/>
    <property type="evidence" value="ECO:0007669"/>
    <property type="project" value="TreeGrafter"/>
</dbReference>
<dbReference type="InterPro" id="IPR001005">
    <property type="entry name" value="SANT/Myb"/>
</dbReference>
<name>H2ARQ1_KAZAF</name>
<keyword evidence="2" id="KW-0238">DNA-binding</keyword>
<gene>
    <name evidence="6" type="primary">KAFR0C00560</name>
    <name evidence="6" type="ORF">KAFR_0C00560</name>
</gene>
<dbReference type="PANTHER" id="PTHR46380:SF2">
    <property type="entry name" value="CYCLIN-D-BINDING MYB-LIKE TRANSCRIPTION FACTOR 1"/>
    <property type="match status" value="1"/>
</dbReference>
<evidence type="ECO:0000259" key="4">
    <source>
        <dbReference type="PROSITE" id="PS50090"/>
    </source>
</evidence>
<dbReference type="InterPro" id="IPR051651">
    <property type="entry name" value="DMTF1_DNA-bind_reg"/>
</dbReference>
<evidence type="ECO:0000256" key="1">
    <source>
        <dbReference type="ARBA" id="ARBA00004123"/>
    </source>
</evidence>
<dbReference type="PROSITE" id="PS51294">
    <property type="entry name" value="HTH_MYB"/>
    <property type="match status" value="1"/>
</dbReference>
<evidence type="ECO:0000259" key="5">
    <source>
        <dbReference type="PROSITE" id="PS51294"/>
    </source>
</evidence>
<evidence type="ECO:0000256" key="2">
    <source>
        <dbReference type="ARBA" id="ARBA00023125"/>
    </source>
</evidence>
<dbReference type="InterPro" id="IPR009057">
    <property type="entry name" value="Homeodomain-like_sf"/>
</dbReference>
<dbReference type="CDD" id="cd00167">
    <property type="entry name" value="SANT"/>
    <property type="match status" value="2"/>
</dbReference>
<dbReference type="PANTHER" id="PTHR46380">
    <property type="entry name" value="CYCLIN-D-BINDING MYB-LIKE TRANSCRIPTION FACTOR 1"/>
    <property type="match status" value="1"/>
</dbReference>
<evidence type="ECO:0000313" key="7">
    <source>
        <dbReference type="Proteomes" id="UP000005220"/>
    </source>
</evidence>
<dbReference type="GO" id="GO:0000976">
    <property type="term" value="F:transcription cis-regulatory region binding"/>
    <property type="evidence" value="ECO:0007669"/>
    <property type="project" value="TreeGrafter"/>
</dbReference>
<dbReference type="OrthoDB" id="4066742at2759"/>
<dbReference type="Pfam" id="PF13921">
    <property type="entry name" value="Myb_DNA-bind_6"/>
    <property type="match status" value="1"/>
</dbReference>
<dbReference type="HOGENOM" id="CLU_631708_0_0_1"/>
<dbReference type="GO" id="GO:0005634">
    <property type="term" value="C:nucleus"/>
    <property type="evidence" value="ECO:0007669"/>
    <property type="project" value="UniProtKB-SubCell"/>
</dbReference>
<reference evidence="6 7" key="1">
    <citation type="journal article" date="2011" name="Proc. Natl. Acad. Sci. U.S.A.">
        <title>Evolutionary erosion of yeast sex chromosomes by mating-type switching accidents.</title>
        <authorList>
            <person name="Gordon J.L."/>
            <person name="Armisen D."/>
            <person name="Proux-Wera E."/>
            <person name="Oheigeartaigh S.S."/>
            <person name="Byrne K.P."/>
            <person name="Wolfe K.H."/>
        </authorList>
    </citation>
    <scope>NUCLEOTIDE SEQUENCE [LARGE SCALE GENOMIC DNA]</scope>
    <source>
        <strain evidence="7">ATCC 22294 / BCRC 22015 / CBS 2517 / CECT 1963 / NBRC 1671 / NRRL Y-8276</strain>
    </source>
</reference>
<comment type="subcellular location">
    <subcellularLocation>
        <location evidence="1">Nucleus</location>
    </subcellularLocation>
</comment>
<sequence>MPFILLLQVLLLQALFMYSFCYYTHCINKIYIFFFWVSSFFNIRDEVTKSLFTTNCTYKSQTSQMNTNGHSVEEAVYKYVGELNYNDTQHDETSDSNWDNLSLGSDDLQDDLSNTNLQNNITTPAKFDLEDDNNSVVKSLADKNYRDLLPKIISKSNDSKIILVSDKISAQLVVEFNEKRSKLIPNPPKNSNFLKTEQDLINEFVLTFLKLNNITMKQFNSLIWSENDKNEIEKLVKMKFWKSIYKIFNYRLNSSIYKHVRRKYNNFNNHWNDELDERLFQLCHDEKLEGQWSKIGKLLDKLPDDCRDRWRNYVKVKDTKNSSKKWSPNEEAKLLRIVNESLHKDQSANWGHVSQLMGGARSRIQCRYKWNKLHQQDSLVRINSLSSEKLIMFFNKIKSLNTDEYEKIDWDSLANKDLTPMDWKLCYNKWKRKIKSNKEKTVVEICDELLKLLKHEQPVK</sequence>
<dbReference type="KEGG" id="kaf:KAFR_0C00560"/>
<dbReference type="PROSITE" id="PS50090">
    <property type="entry name" value="MYB_LIKE"/>
    <property type="match status" value="2"/>
</dbReference>
<evidence type="ECO:0000256" key="3">
    <source>
        <dbReference type="ARBA" id="ARBA00023242"/>
    </source>
</evidence>
<dbReference type="AlphaFoldDB" id="H2ARQ1"/>
<dbReference type="InterPro" id="IPR017930">
    <property type="entry name" value="Myb_dom"/>
</dbReference>
<accession>H2ARQ1</accession>
<dbReference type="STRING" id="1071382.H2ARQ1"/>
<dbReference type="EMBL" id="HE650823">
    <property type="protein sequence ID" value="CCF57051.1"/>
    <property type="molecule type" value="Genomic_DNA"/>
</dbReference>
<organism evidence="6 7">
    <name type="scientific">Kazachstania africana (strain ATCC 22294 / BCRC 22015 / CBS 2517 / CECT 1963 / NBRC 1671 / NRRL Y-8276)</name>
    <name type="common">Yeast</name>
    <name type="synonym">Kluyveromyces africanus</name>
    <dbReference type="NCBI Taxonomy" id="1071382"/>
    <lineage>
        <taxon>Eukaryota</taxon>
        <taxon>Fungi</taxon>
        <taxon>Dikarya</taxon>
        <taxon>Ascomycota</taxon>
        <taxon>Saccharomycotina</taxon>
        <taxon>Saccharomycetes</taxon>
        <taxon>Saccharomycetales</taxon>
        <taxon>Saccharomycetaceae</taxon>
        <taxon>Kazachstania</taxon>
    </lineage>
</organism>
<dbReference type="Proteomes" id="UP000005220">
    <property type="component" value="Chromosome 3"/>
</dbReference>
<dbReference type="SMART" id="SM00717">
    <property type="entry name" value="SANT"/>
    <property type="match status" value="2"/>
</dbReference>
<dbReference type="RefSeq" id="XP_003956186.1">
    <property type="nucleotide sequence ID" value="XM_003956137.1"/>
</dbReference>
<proteinExistence type="predicted"/>
<keyword evidence="7" id="KW-1185">Reference proteome</keyword>
<dbReference type="eggNOG" id="KOG0051">
    <property type="taxonomic scope" value="Eukaryota"/>
</dbReference>
<feature type="domain" description="Myb-like" evidence="4">
    <location>
        <begin position="271"/>
        <end position="314"/>
    </location>
</feature>
<dbReference type="SUPFAM" id="SSF46689">
    <property type="entry name" value="Homeodomain-like"/>
    <property type="match status" value="2"/>
</dbReference>
<keyword evidence="3" id="KW-0539">Nucleus</keyword>